<dbReference type="RefSeq" id="WP_124823849.1">
    <property type="nucleotide sequence ID" value="NZ_JACIFD010000005.1"/>
</dbReference>
<feature type="domain" description="Tubulin/FtsZ 2-layer sandwich" evidence="10">
    <location>
        <begin position="201"/>
        <end position="318"/>
    </location>
</feature>
<dbReference type="GO" id="GO:0000917">
    <property type="term" value="P:division septum assembly"/>
    <property type="evidence" value="ECO:0007669"/>
    <property type="project" value="UniProtKB-KW"/>
</dbReference>
<dbReference type="InterPro" id="IPR036525">
    <property type="entry name" value="Tubulin/FtsZ_GTPase_sf"/>
</dbReference>
<feature type="binding site" evidence="5">
    <location>
        <position position="181"/>
    </location>
    <ligand>
        <name>GTP</name>
        <dbReference type="ChEBI" id="CHEBI:37565"/>
    </ligand>
</feature>
<feature type="binding site" evidence="5">
    <location>
        <position position="133"/>
    </location>
    <ligand>
        <name>GTP</name>
        <dbReference type="ChEBI" id="CHEBI:37565"/>
    </ligand>
</feature>
<proteinExistence type="inferred from homology"/>
<dbReference type="GO" id="GO:0003924">
    <property type="term" value="F:GTPase activity"/>
    <property type="evidence" value="ECO:0007669"/>
    <property type="project" value="UniProtKB-UniRule"/>
</dbReference>
<comment type="caution">
    <text evidence="11">The sequence shown here is derived from an EMBL/GenBank/DDBJ whole genome shotgun (WGS) entry which is preliminary data.</text>
</comment>
<dbReference type="HAMAP" id="MF_00909">
    <property type="entry name" value="FtsZ"/>
    <property type="match status" value="1"/>
</dbReference>
<feature type="binding site" evidence="5">
    <location>
        <begin position="15"/>
        <end position="19"/>
    </location>
    <ligand>
        <name>GTP</name>
        <dbReference type="ChEBI" id="CHEBI:37565"/>
    </ligand>
</feature>
<dbReference type="InterPro" id="IPR000158">
    <property type="entry name" value="Cell_div_FtsZ"/>
</dbReference>
<keyword evidence="2 5" id="KW-0547">Nucleotide-binding</keyword>
<dbReference type="GO" id="GO:0043093">
    <property type="term" value="P:FtsZ-dependent cytokinesis"/>
    <property type="evidence" value="ECO:0007669"/>
    <property type="project" value="UniProtKB-UniRule"/>
</dbReference>
<evidence type="ECO:0000259" key="10">
    <source>
        <dbReference type="SMART" id="SM00865"/>
    </source>
</evidence>
<dbReference type="FunFam" id="3.40.50.1440:FF:000001">
    <property type="entry name" value="Cell division protein FtsZ"/>
    <property type="match status" value="1"/>
</dbReference>
<keyword evidence="3 5" id="KW-0342">GTP-binding</keyword>
<keyword evidence="12" id="KW-1185">Reference proteome</keyword>
<gene>
    <name evidence="5" type="primary">ftsZ</name>
    <name evidence="11" type="ORF">F5897_000590</name>
</gene>
<dbReference type="PROSITE" id="PS00018">
    <property type="entry name" value="EF_HAND_1"/>
    <property type="match status" value="1"/>
</dbReference>
<keyword evidence="5 7" id="KW-0131">Cell cycle</keyword>
<accession>A0A840DHU9</accession>
<dbReference type="SMART" id="SM00865">
    <property type="entry name" value="Tubulin_C"/>
    <property type="match status" value="1"/>
</dbReference>
<name>A0A840DHU9_9MICO</name>
<sequence length="390" mass="40523">MNSGEAVIKVVGVGGGGVNAVNRMIEREIKNVEFIAINTDAQALALSEAEVKLDIGQEKTRGLGAGADPEVGFQSAEDHADDIESALVGADMVFITAGEGGGTGTGAAPVVARIARSVGALTVGVVTRPFGFEGRRRSQQADTGIFKLREEVDTLIIVPNDRLLQLAGEGLTMLDAFRAADEVLRAGVQGITDLITTPGLMNVDFADVKTVMQGAGSALMGIGTGTGTDRAIKAAEDAINSPLLETSIDGARGVLISLQGSSAVGLHEIYQAADMVQKAVHPEANIIFGTVIDESLGDQVKVTVIAAGFDEKPAAETAQHNVPRRELRQERMAAETGAIVNSTGPIVTPGANDTGGFGETVANPPLESQIKDPAFDIDDEDELDIPDFLK</sequence>
<dbReference type="Gene3D" id="3.30.1330.20">
    <property type="entry name" value="Tubulin/FtsZ, C-terminal domain"/>
    <property type="match status" value="1"/>
</dbReference>
<dbReference type="PANTHER" id="PTHR30314">
    <property type="entry name" value="CELL DIVISION PROTEIN FTSZ-RELATED"/>
    <property type="match status" value="1"/>
</dbReference>
<dbReference type="InterPro" id="IPR003008">
    <property type="entry name" value="Tubulin_FtsZ_GTPase"/>
</dbReference>
<dbReference type="PROSITE" id="PS01134">
    <property type="entry name" value="FTSZ_1"/>
    <property type="match status" value="1"/>
</dbReference>
<dbReference type="InterPro" id="IPR018316">
    <property type="entry name" value="Tubulin/FtsZ_2-layer-sand-dom"/>
</dbReference>
<evidence type="ECO:0000313" key="11">
    <source>
        <dbReference type="EMBL" id="MBB4071293.1"/>
    </source>
</evidence>
<comment type="subunit">
    <text evidence="5">Homodimer. Polymerizes to form a dynamic ring structure in a strictly GTP-dependent manner. Interacts directly with several other division proteins.</text>
</comment>
<comment type="function">
    <text evidence="5 7">Essential cell division protein that forms a contractile ring structure (Z ring) at the future cell division site. The regulation of the ring assembly controls the timing and the location of cell division. One of the functions of the FtsZ ring is to recruit other cell division proteins to the septum to produce a new cell wall between the dividing cells. Binds GTP and shows GTPase activity.</text>
</comment>
<evidence type="ECO:0000313" key="12">
    <source>
        <dbReference type="Proteomes" id="UP000571183"/>
    </source>
</evidence>
<evidence type="ECO:0000256" key="1">
    <source>
        <dbReference type="ARBA" id="ARBA00009690"/>
    </source>
</evidence>
<dbReference type="Gene3D" id="3.40.50.1440">
    <property type="entry name" value="Tubulin/FtsZ, GTPase domain"/>
    <property type="match status" value="1"/>
</dbReference>
<reference evidence="11" key="1">
    <citation type="submission" date="2020-08" db="EMBL/GenBank/DDBJ databases">
        <title>Sequencing the genomes of 1000 actinobacteria strains.</title>
        <authorList>
            <person name="Klenk H.-P."/>
        </authorList>
    </citation>
    <scope>NUCLEOTIDE SEQUENCE [LARGE SCALE GENOMIC DNA]</scope>
    <source>
        <strain evidence="11">DSM 27064</strain>
    </source>
</reference>
<dbReference type="EMBL" id="JACIFD010000005">
    <property type="protein sequence ID" value="MBB4071293.1"/>
    <property type="molecule type" value="Genomic_DNA"/>
</dbReference>
<keyword evidence="4 5" id="KW-0717">Septation</keyword>
<comment type="similarity">
    <text evidence="1 5 7">Belongs to the FtsZ family.</text>
</comment>
<dbReference type="SUPFAM" id="SSF52490">
    <property type="entry name" value="Tubulin nucleotide-binding domain-like"/>
    <property type="match status" value="1"/>
</dbReference>
<dbReference type="Pfam" id="PF00091">
    <property type="entry name" value="Tubulin"/>
    <property type="match status" value="1"/>
</dbReference>
<dbReference type="PRINTS" id="PR00423">
    <property type="entry name" value="CELLDVISFTSZ"/>
</dbReference>
<evidence type="ECO:0000256" key="7">
    <source>
        <dbReference type="RuleBase" id="RU000631"/>
    </source>
</evidence>
<organism evidence="11 12">
    <name type="scientific">Canibacter oris</name>
    <dbReference type="NCBI Taxonomy" id="1365628"/>
    <lineage>
        <taxon>Bacteria</taxon>
        <taxon>Bacillati</taxon>
        <taxon>Actinomycetota</taxon>
        <taxon>Actinomycetes</taxon>
        <taxon>Micrococcales</taxon>
        <taxon>Microbacteriaceae</taxon>
        <taxon>Canibacter</taxon>
    </lineage>
</organism>
<dbReference type="AlphaFoldDB" id="A0A840DHU9"/>
<feature type="region of interest" description="Disordered" evidence="8">
    <location>
        <begin position="342"/>
        <end position="390"/>
    </location>
</feature>
<dbReference type="InterPro" id="IPR020805">
    <property type="entry name" value="Cell_div_FtsZ_CS"/>
</dbReference>
<dbReference type="InterPro" id="IPR024757">
    <property type="entry name" value="FtsZ_C"/>
</dbReference>
<keyword evidence="5" id="KW-0963">Cytoplasm</keyword>
<dbReference type="InterPro" id="IPR037103">
    <property type="entry name" value="Tubulin/FtsZ-like_C"/>
</dbReference>
<dbReference type="Proteomes" id="UP000571183">
    <property type="component" value="Unassembled WGS sequence"/>
</dbReference>
<dbReference type="SUPFAM" id="SSF55307">
    <property type="entry name" value="Tubulin C-terminal domain-like"/>
    <property type="match status" value="1"/>
</dbReference>
<evidence type="ECO:0000256" key="3">
    <source>
        <dbReference type="ARBA" id="ARBA00023134"/>
    </source>
</evidence>
<comment type="subcellular location">
    <subcellularLocation>
        <location evidence="5">Cytoplasm</location>
    </subcellularLocation>
    <text evidence="5">Assembles at midcell at the inner surface of the cytoplasmic membrane.</text>
</comment>
<dbReference type="NCBIfam" id="TIGR00065">
    <property type="entry name" value="ftsZ"/>
    <property type="match status" value="1"/>
</dbReference>
<protein>
    <recommendedName>
        <fullName evidence="5 6">Cell division protein FtsZ</fullName>
    </recommendedName>
</protein>
<dbReference type="GO" id="GO:0005525">
    <property type="term" value="F:GTP binding"/>
    <property type="evidence" value="ECO:0007669"/>
    <property type="project" value="UniProtKB-UniRule"/>
</dbReference>
<dbReference type="SMART" id="SM00864">
    <property type="entry name" value="Tubulin"/>
    <property type="match status" value="1"/>
</dbReference>
<dbReference type="PROSITE" id="PS01135">
    <property type="entry name" value="FTSZ_2"/>
    <property type="match status" value="1"/>
</dbReference>
<evidence type="ECO:0000256" key="4">
    <source>
        <dbReference type="ARBA" id="ARBA00023210"/>
    </source>
</evidence>
<dbReference type="GO" id="GO:0051258">
    <property type="term" value="P:protein polymerization"/>
    <property type="evidence" value="ECO:0007669"/>
    <property type="project" value="UniProtKB-UniRule"/>
</dbReference>
<dbReference type="GO" id="GO:0005737">
    <property type="term" value="C:cytoplasm"/>
    <property type="evidence" value="ECO:0007669"/>
    <property type="project" value="UniProtKB-SubCell"/>
</dbReference>
<dbReference type="Pfam" id="PF12327">
    <property type="entry name" value="FtsZ_C"/>
    <property type="match status" value="1"/>
</dbReference>
<evidence type="ECO:0000256" key="5">
    <source>
        <dbReference type="HAMAP-Rule" id="MF_00909"/>
    </source>
</evidence>
<feature type="binding site" evidence="5">
    <location>
        <position position="137"/>
    </location>
    <ligand>
        <name>GTP</name>
        <dbReference type="ChEBI" id="CHEBI:37565"/>
    </ligand>
</feature>
<evidence type="ECO:0000259" key="9">
    <source>
        <dbReference type="SMART" id="SM00864"/>
    </source>
</evidence>
<evidence type="ECO:0000256" key="2">
    <source>
        <dbReference type="ARBA" id="ARBA00022741"/>
    </source>
</evidence>
<dbReference type="CDD" id="cd02201">
    <property type="entry name" value="FtsZ_type1"/>
    <property type="match status" value="1"/>
</dbReference>
<dbReference type="InterPro" id="IPR045061">
    <property type="entry name" value="FtsZ/CetZ"/>
</dbReference>
<dbReference type="PANTHER" id="PTHR30314:SF3">
    <property type="entry name" value="MITOCHONDRIAL DIVISION PROTEIN FSZA"/>
    <property type="match status" value="1"/>
</dbReference>
<dbReference type="InterPro" id="IPR018247">
    <property type="entry name" value="EF_Hand_1_Ca_BS"/>
</dbReference>
<feature type="domain" description="Tubulin/FtsZ GTPase" evidence="9">
    <location>
        <begin position="7"/>
        <end position="199"/>
    </location>
</feature>
<feature type="compositionally biased region" description="Acidic residues" evidence="8">
    <location>
        <begin position="375"/>
        <end position="390"/>
    </location>
</feature>
<dbReference type="GO" id="GO:0032153">
    <property type="term" value="C:cell division site"/>
    <property type="evidence" value="ECO:0007669"/>
    <property type="project" value="UniProtKB-UniRule"/>
</dbReference>
<feature type="binding site" evidence="5">
    <location>
        <begin position="102"/>
        <end position="104"/>
    </location>
    <ligand>
        <name>GTP</name>
        <dbReference type="ChEBI" id="CHEBI:37565"/>
    </ligand>
</feature>
<dbReference type="InterPro" id="IPR008280">
    <property type="entry name" value="Tub_FtsZ_C"/>
</dbReference>
<keyword evidence="5 7" id="KW-0132">Cell division</keyword>
<evidence type="ECO:0000256" key="8">
    <source>
        <dbReference type="SAM" id="MobiDB-lite"/>
    </source>
</evidence>
<evidence type="ECO:0000256" key="6">
    <source>
        <dbReference type="NCBIfam" id="TIGR00065"/>
    </source>
</evidence>